<accession>C3XGW8</accession>
<dbReference type="PROSITE" id="PS50846">
    <property type="entry name" value="HMA_2"/>
    <property type="match status" value="1"/>
</dbReference>
<sequence length="173" mass="18805">MDRQTTLAQHTTQAFLADNETLTQDSTLANPTYKDYTLSISGLDCPSCASRIEDSLNALPQVSKANVDFSTNTLYLSTSDLSLAKSTIYAIEPQARLTSPQDSISIDSTQDSTQTPQPQKGFVFLESVFIFTLIGIFGLCMGVLHLTTFGESNAPYVYGVLALLYLIAGKPIF</sequence>
<evidence type="ECO:0000313" key="4">
    <source>
        <dbReference type="EMBL" id="EEO24257.1"/>
    </source>
</evidence>
<dbReference type="InterPro" id="IPR017969">
    <property type="entry name" value="Heavy-metal-associated_CS"/>
</dbReference>
<dbReference type="RefSeq" id="WP_005218838.1">
    <property type="nucleotide sequence ID" value="NZ_KI392035.1"/>
</dbReference>
<dbReference type="CDD" id="cd00371">
    <property type="entry name" value="HMA"/>
    <property type="match status" value="1"/>
</dbReference>
<dbReference type="HOGENOM" id="CLU_1545503_0_0_7"/>
<comment type="caution">
    <text evidence="4">The sequence shown here is derived from an EMBL/GenBank/DDBJ whole genome shotgun (WGS) entry which is preliminary data.</text>
</comment>
<dbReference type="Proteomes" id="UP000005085">
    <property type="component" value="Unassembled WGS sequence"/>
</dbReference>
<keyword evidence="5" id="KW-1185">Reference proteome</keyword>
<dbReference type="Pfam" id="PF00403">
    <property type="entry name" value="HMA"/>
    <property type="match status" value="1"/>
</dbReference>
<feature type="domain" description="HMA" evidence="3">
    <location>
        <begin position="34"/>
        <end position="96"/>
    </location>
</feature>
<organism evidence="4 5">
    <name type="scientific">Helicobacter bilis ATCC 43879</name>
    <dbReference type="NCBI Taxonomy" id="613026"/>
    <lineage>
        <taxon>Bacteria</taxon>
        <taxon>Pseudomonadati</taxon>
        <taxon>Campylobacterota</taxon>
        <taxon>Epsilonproteobacteria</taxon>
        <taxon>Campylobacterales</taxon>
        <taxon>Helicobacteraceae</taxon>
        <taxon>Helicobacter</taxon>
    </lineage>
</organism>
<dbReference type="InterPro" id="IPR036163">
    <property type="entry name" value="HMA_dom_sf"/>
</dbReference>
<keyword evidence="2" id="KW-0472">Membrane</keyword>
<keyword evidence="2" id="KW-1133">Transmembrane helix</keyword>
<reference evidence="4 5" key="1">
    <citation type="journal article" date="2014" name="Genome Announc.">
        <title>Draft genome sequences of six enterohepatic helicobacter species isolated from humans and one from rhesus macaques.</title>
        <authorList>
            <person name="Shen Z."/>
            <person name="Sheh A."/>
            <person name="Young S.K."/>
            <person name="Abouelliel A."/>
            <person name="Ward D.V."/>
            <person name="Earl A.M."/>
            <person name="Fox J.G."/>
        </authorList>
    </citation>
    <scope>NUCLEOTIDE SEQUENCE [LARGE SCALE GENOMIC DNA]</scope>
    <source>
        <strain evidence="4 5">ATCC 43879</strain>
    </source>
</reference>
<dbReference type="PROSITE" id="PS01047">
    <property type="entry name" value="HMA_1"/>
    <property type="match status" value="1"/>
</dbReference>
<name>C3XGW8_9HELI</name>
<gene>
    <name evidence="4" type="ORF">HRAG_01314</name>
</gene>
<feature type="transmembrane region" description="Helical" evidence="2">
    <location>
        <begin position="156"/>
        <end position="172"/>
    </location>
</feature>
<feature type="transmembrane region" description="Helical" evidence="2">
    <location>
        <begin position="122"/>
        <end position="144"/>
    </location>
</feature>
<dbReference type="AlphaFoldDB" id="C3XGW8"/>
<keyword evidence="2" id="KW-0812">Transmembrane</keyword>
<dbReference type="SUPFAM" id="SSF55008">
    <property type="entry name" value="HMA, heavy metal-associated domain"/>
    <property type="match status" value="1"/>
</dbReference>
<dbReference type="InterPro" id="IPR006121">
    <property type="entry name" value="HMA_dom"/>
</dbReference>
<keyword evidence="1" id="KW-0479">Metal-binding</keyword>
<dbReference type="GO" id="GO:0046872">
    <property type="term" value="F:metal ion binding"/>
    <property type="evidence" value="ECO:0007669"/>
    <property type="project" value="UniProtKB-KW"/>
</dbReference>
<evidence type="ECO:0000313" key="5">
    <source>
        <dbReference type="Proteomes" id="UP000005085"/>
    </source>
</evidence>
<evidence type="ECO:0000256" key="2">
    <source>
        <dbReference type="SAM" id="Phobius"/>
    </source>
</evidence>
<proteinExistence type="predicted"/>
<protein>
    <recommendedName>
        <fullName evidence="3">HMA domain-containing protein</fullName>
    </recommendedName>
</protein>
<evidence type="ECO:0000259" key="3">
    <source>
        <dbReference type="PROSITE" id="PS50846"/>
    </source>
</evidence>
<dbReference type="Gene3D" id="3.30.70.100">
    <property type="match status" value="1"/>
</dbReference>
<evidence type="ECO:0000256" key="1">
    <source>
        <dbReference type="ARBA" id="ARBA00022723"/>
    </source>
</evidence>
<dbReference type="EMBL" id="ACDN02000023">
    <property type="protein sequence ID" value="EEO24257.1"/>
    <property type="molecule type" value="Genomic_DNA"/>
</dbReference>